<keyword evidence="5" id="KW-0256">Endoplasmic reticulum</keyword>
<name>A0ABD6B0X6_9EURY</name>
<evidence type="ECO:0000256" key="9">
    <source>
        <dbReference type="ARBA" id="ARBA00033305"/>
    </source>
</evidence>
<keyword evidence="8 11" id="KW-0472">Membrane</keyword>
<gene>
    <name evidence="13" type="ORF">ACFSBT_20800</name>
</gene>
<dbReference type="CDD" id="cd06530">
    <property type="entry name" value="S26_SPase_I"/>
    <property type="match status" value="1"/>
</dbReference>
<dbReference type="PANTHER" id="PTHR10806:SF6">
    <property type="entry name" value="SIGNAL PEPTIDASE COMPLEX CATALYTIC SUBUNIT SEC11"/>
    <property type="match status" value="1"/>
</dbReference>
<dbReference type="Pfam" id="PF10502">
    <property type="entry name" value="Peptidase_S26"/>
    <property type="match status" value="1"/>
</dbReference>
<dbReference type="InterPro" id="IPR019533">
    <property type="entry name" value="Peptidase_S26"/>
</dbReference>
<dbReference type="PRINTS" id="PR00728">
    <property type="entry name" value="SIGNALPTASE"/>
</dbReference>
<comment type="function">
    <text evidence="10">Catalytic component of the signal peptidase complex (SPC) which catalyzes the cleavage of N-terminal signal sequences from nascent proteins as they are translocated into the lumen of the endoplasmic reticulum. Specifically cleaves N-terminal signal peptides that contain a hydrophobic alpha-helix (h-region) shorter than 18-20 amino acids.</text>
</comment>
<evidence type="ECO:0000256" key="3">
    <source>
        <dbReference type="ARBA" id="ARBA00022692"/>
    </source>
</evidence>
<evidence type="ECO:0000256" key="5">
    <source>
        <dbReference type="ARBA" id="ARBA00022824"/>
    </source>
</evidence>
<feature type="domain" description="Peptidase S26" evidence="12">
    <location>
        <begin position="6"/>
        <end position="61"/>
    </location>
</feature>
<dbReference type="EMBL" id="JBHUDC010000011">
    <property type="protein sequence ID" value="MFD1515726.1"/>
    <property type="molecule type" value="Genomic_DNA"/>
</dbReference>
<evidence type="ECO:0000259" key="12">
    <source>
        <dbReference type="Pfam" id="PF10502"/>
    </source>
</evidence>
<dbReference type="SUPFAM" id="SSF51306">
    <property type="entry name" value="LexA/Signal peptidase"/>
    <property type="match status" value="1"/>
</dbReference>
<evidence type="ECO:0000256" key="2">
    <source>
        <dbReference type="ARBA" id="ARBA00022670"/>
    </source>
</evidence>
<protein>
    <recommendedName>
        <fullName evidence="9">Signal peptidase I</fullName>
    </recommendedName>
</protein>
<evidence type="ECO:0000256" key="1">
    <source>
        <dbReference type="ARBA" id="ARBA00004648"/>
    </source>
</evidence>
<dbReference type="RefSeq" id="WP_250875651.1">
    <property type="nucleotide sequence ID" value="NZ_JALXFV010000011.1"/>
</dbReference>
<proteinExistence type="predicted"/>
<dbReference type="GO" id="GO:0006508">
    <property type="term" value="P:proteolysis"/>
    <property type="evidence" value="ECO:0007669"/>
    <property type="project" value="UniProtKB-KW"/>
</dbReference>
<evidence type="ECO:0000256" key="10">
    <source>
        <dbReference type="ARBA" id="ARBA00045533"/>
    </source>
</evidence>
<feature type="transmembrane region" description="Helical" evidence="11">
    <location>
        <begin position="121"/>
        <end position="145"/>
    </location>
</feature>
<keyword evidence="6" id="KW-0735">Signal-anchor</keyword>
<keyword evidence="3 11" id="KW-0812">Transmembrane</keyword>
<evidence type="ECO:0000256" key="8">
    <source>
        <dbReference type="ARBA" id="ARBA00023136"/>
    </source>
</evidence>
<dbReference type="NCBIfam" id="TIGR02228">
    <property type="entry name" value="sigpep_I_arch"/>
    <property type="match status" value="1"/>
</dbReference>
<keyword evidence="14" id="KW-1185">Reference proteome</keyword>
<comment type="subcellular location">
    <subcellularLocation>
        <location evidence="1">Endoplasmic reticulum membrane</location>
        <topology evidence="1">Single-pass type II membrane protein</topology>
    </subcellularLocation>
</comment>
<dbReference type="InterPro" id="IPR019756">
    <property type="entry name" value="Pept_S26A_signal_pept_1_Ser-AS"/>
</dbReference>
<dbReference type="GO" id="GO:0008233">
    <property type="term" value="F:peptidase activity"/>
    <property type="evidence" value="ECO:0007669"/>
    <property type="project" value="UniProtKB-KW"/>
</dbReference>
<accession>A0ABD6B0X6</accession>
<evidence type="ECO:0000313" key="13">
    <source>
        <dbReference type="EMBL" id="MFD1515726.1"/>
    </source>
</evidence>
<keyword evidence="7 11" id="KW-1133">Transmembrane helix</keyword>
<dbReference type="AlphaFoldDB" id="A0ABD6B0X6"/>
<dbReference type="PROSITE" id="PS00501">
    <property type="entry name" value="SPASE_I_1"/>
    <property type="match status" value="1"/>
</dbReference>
<evidence type="ECO:0000313" key="14">
    <source>
        <dbReference type="Proteomes" id="UP001597187"/>
    </source>
</evidence>
<keyword evidence="4 13" id="KW-0378">Hydrolase</keyword>
<evidence type="ECO:0000256" key="7">
    <source>
        <dbReference type="ARBA" id="ARBA00022989"/>
    </source>
</evidence>
<dbReference type="InterPro" id="IPR036286">
    <property type="entry name" value="LexA/Signal_pep-like_sf"/>
</dbReference>
<evidence type="ECO:0000256" key="11">
    <source>
        <dbReference type="SAM" id="Phobius"/>
    </source>
</evidence>
<feature type="transmembrane region" description="Helical" evidence="11">
    <location>
        <begin position="166"/>
        <end position="184"/>
    </location>
</feature>
<dbReference type="InterPro" id="IPR001733">
    <property type="entry name" value="Peptidase_S26B"/>
</dbReference>
<reference evidence="13 14" key="1">
    <citation type="journal article" date="2019" name="Int. J. Syst. Evol. Microbiol.">
        <title>The Global Catalogue of Microorganisms (GCM) 10K type strain sequencing project: providing services to taxonomists for standard genome sequencing and annotation.</title>
        <authorList>
            <consortium name="The Broad Institute Genomics Platform"/>
            <consortium name="The Broad Institute Genome Sequencing Center for Infectious Disease"/>
            <person name="Wu L."/>
            <person name="Ma J."/>
        </authorList>
    </citation>
    <scope>NUCLEOTIDE SEQUENCE [LARGE SCALE GENOMIC DNA]</scope>
    <source>
        <strain evidence="13 14">CGMCC 1.12563</strain>
    </source>
</reference>
<keyword evidence="2" id="KW-0645">Protease</keyword>
<evidence type="ECO:0000256" key="6">
    <source>
        <dbReference type="ARBA" id="ARBA00022968"/>
    </source>
</evidence>
<dbReference type="PANTHER" id="PTHR10806">
    <property type="entry name" value="SIGNAL PEPTIDASE COMPLEX CATALYTIC SUBUNIT SEC11"/>
    <property type="match status" value="1"/>
</dbReference>
<sequence>MLRRIALLIAVLAFAVIAFGPLHLSYVTSGSMEPTLSQGDGYLVIEGPISEGDIVTFHSEDRGYVTHRAVEQTDSGFITKGDANPSTDQAAGTPVVTESAIVGRVLTLGGGPLVIPMLGPVVGFIGAHKLLAFGVVAALFAWDLLGSETSTRLRDVYTFGELARPMFLGLIVASLLVMVFATSVHPATYTVEEGEPTQRYSIPAGETVEREISVTTAHLPLTTMVTDASGATVVSQETEGATTTMILEIPPQEVGTYEPSVRVAPYPAVLPGAWLETLHGVSPYLARVVVLLVAFGPLFAVYSLFFDGEARMRSVTPRWVEKARGFL</sequence>
<feature type="transmembrane region" description="Helical" evidence="11">
    <location>
        <begin position="284"/>
        <end position="305"/>
    </location>
</feature>
<dbReference type="Proteomes" id="UP001597187">
    <property type="component" value="Unassembled WGS sequence"/>
</dbReference>
<evidence type="ECO:0000256" key="4">
    <source>
        <dbReference type="ARBA" id="ARBA00022801"/>
    </source>
</evidence>
<comment type="caution">
    <text evidence="13">The sequence shown here is derived from an EMBL/GenBank/DDBJ whole genome shotgun (WGS) entry which is preliminary data.</text>
</comment>
<organism evidence="13 14">
    <name type="scientific">Halomarina rubra</name>
    <dbReference type="NCBI Taxonomy" id="2071873"/>
    <lineage>
        <taxon>Archaea</taxon>
        <taxon>Methanobacteriati</taxon>
        <taxon>Methanobacteriota</taxon>
        <taxon>Stenosarchaea group</taxon>
        <taxon>Halobacteria</taxon>
        <taxon>Halobacteriales</taxon>
        <taxon>Natronomonadaceae</taxon>
        <taxon>Halomarina</taxon>
    </lineage>
</organism>